<proteinExistence type="predicted"/>
<organism evidence="1 2">
    <name type="scientific">Thelohanellus kitauei</name>
    <name type="common">Myxosporean</name>
    <dbReference type="NCBI Taxonomy" id="669202"/>
    <lineage>
        <taxon>Eukaryota</taxon>
        <taxon>Metazoa</taxon>
        <taxon>Cnidaria</taxon>
        <taxon>Myxozoa</taxon>
        <taxon>Myxosporea</taxon>
        <taxon>Bivalvulida</taxon>
        <taxon>Platysporina</taxon>
        <taxon>Myxobolidae</taxon>
        <taxon>Thelohanellus</taxon>
    </lineage>
</organism>
<name>A0A0C2M016_THEKT</name>
<comment type="caution">
    <text evidence="1">The sequence shown here is derived from an EMBL/GenBank/DDBJ whole genome shotgun (WGS) entry which is preliminary data.</text>
</comment>
<evidence type="ECO:0000313" key="1">
    <source>
        <dbReference type="EMBL" id="KII60390.1"/>
    </source>
</evidence>
<protein>
    <submittedName>
        <fullName evidence="1">Uncharacterized protein</fullName>
    </submittedName>
</protein>
<accession>A0A0C2M016</accession>
<evidence type="ECO:0000313" key="2">
    <source>
        <dbReference type="Proteomes" id="UP000031668"/>
    </source>
</evidence>
<sequence length="517" mass="59215">MEPCQMFEEFASNVKKIVASKDNDREYGVEWMKKFEESEHVFTTCCRILSSSLGDDVKRHAVKLLRSKIAKTSASFDENGALDLYRELISTLETSPSIEIGTQVPLTTIEVCRMMTRVIPPEHVMESNIIMRIHQIIQEMDTEDPGYIRALVKYLVSSVSVFEPLINGETCSSYGLGLRIVWDLQIFLESAIKRNDRELYCEIFFDETLKALAVSNTGQNENLFDVKDEFLAVFRNSIRKCLQTAFKLKSPQPYLEILLSSIRTDPNDFSKLEPGIFYASSMLNNPKFAVDCHEVVKLILNIPPDAPVTLIKTCCEFLRDFIENCDVAENSSLTREISFDSIYQWLATVPDPASETLKRDREPRKDVLSDNISDCKYINNILVRCRESDHVERLAKLIGDVIRNTHENDAIEVLRGVLDFYKDPVYHQIENNSDRSESARITIFHMTALSIILNNTGDVNVNWDQYSRGSRLPKHLGDTYWGLSNQVIKFIPRKRNRTASFGAGFEIIITLYIDCDF</sequence>
<dbReference type="Proteomes" id="UP000031668">
    <property type="component" value="Unassembled WGS sequence"/>
</dbReference>
<keyword evidence="2" id="KW-1185">Reference proteome</keyword>
<reference evidence="1 2" key="1">
    <citation type="journal article" date="2014" name="Genome Biol. Evol.">
        <title>The genome of the myxosporean Thelohanellus kitauei shows adaptations to nutrient acquisition within its fish host.</title>
        <authorList>
            <person name="Yang Y."/>
            <person name="Xiong J."/>
            <person name="Zhou Z."/>
            <person name="Huo F."/>
            <person name="Miao W."/>
            <person name="Ran C."/>
            <person name="Liu Y."/>
            <person name="Zhang J."/>
            <person name="Feng J."/>
            <person name="Wang M."/>
            <person name="Wang M."/>
            <person name="Wang L."/>
            <person name="Yao B."/>
        </authorList>
    </citation>
    <scope>NUCLEOTIDE SEQUENCE [LARGE SCALE GENOMIC DNA]</scope>
    <source>
        <strain evidence="1">Wuqing</strain>
    </source>
</reference>
<dbReference type="InterPro" id="IPR016024">
    <property type="entry name" value="ARM-type_fold"/>
</dbReference>
<dbReference type="SUPFAM" id="SSF48371">
    <property type="entry name" value="ARM repeat"/>
    <property type="match status" value="1"/>
</dbReference>
<dbReference type="EMBL" id="JWZT01005648">
    <property type="protein sequence ID" value="KII60390.1"/>
    <property type="molecule type" value="Genomic_DNA"/>
</dbReference>
<dbReference type="AlphaFoldDB" id="A0A0C2M016"/>
<gene>
    <name evidence="1" type="ORF">RF11_13451</name>
</gene>